<dbReference type="InterPro" id="IPR005801">
    <property type="entry name" value="ADC_synthase"/>
</dbReference>
<dbReference type="InterPro" id="IPR029062">
    <property type="entry name" value="Class_I_gatase-like"/>
</dbReference>
<dbReference type="Gene3D" id="3.40.50.880">
    <property type="match status" value="1"/>
</dbReference>
<dbReference type="InterPro" id="IPR006805">
    <property type="entry name" value="Anth_synth_I_N"/>
</dbReference>
<dbReference type="Pfam" id="PF04715">
    <property type="entry name" value="Anth_synt_I_N"/>
    <property type="match status" value="1"/>
</dbReference>
<comment type="pathway">
    <text evidence="2">Cofactor biosynthesis; tetrahydrofolate biosynthesis; 4-aminobenzoate from chorismate: step 1/2.</text>
</comment>
<dbReference type="PANTHER" id="PTHR11236">
    <property type="entry name" value="AMINOBENZOATE/ANTHRANILATE SYNTHASE"/>
    <property type="match status" value="1"/>
</dbReference>
<dbReference type="PROSITE" id="PS51273">
    <property type="entry name" value="GATASE_TYPE_1"/>
    <property type="match status" value="1"/>
</dbReference>
<dbReference type="GO" id="GO:0046656">
    <property type="term" value="P:folic acid biosynthetic process"/>
    <property type="evidence" value="ECO:0007669"/>
    <property type="project" value="UniProtKB-KW"/>
</dbReference>
<keyword evidence="6" id="KW-0289">Folate biosynthesis</keyword>
<dbReference type="AlphaFoldDB" id="A0A1X2J0S1"/>
<keyword evidence="15" id="KW-1185">Reference proteome</keyword>
<dbReference type="SUPFAM" id="SSF52317">
    <property type="entry name" value="Class I glutamine amidotransferase-like"/>
    <property type="match status" value="1"/>
</dbReference>
<evidence type="ECO:0000256" key="6">
    <source>
        <dbReference type="ARBA" id="ARBA00022909"/>
    </source>
</evidence>
<accession>A0A1X2J0S1</accession>
<dbReference type="CDD" id="cd01743">
    <property type="entry name" value="GATase1_Anthranilate_Synthase"/>
    <property type="match status" value="1"/>
</dbReference>
<dbReference type="Proteomes" id="UP000193560">
    <property type="component" value="Unassembled WGS sequence"/>
</dbReference>
<evidence type="ECO:0000256" key="5">
    <source>
        <dbReference type="ARBA" id="ARBA00022679"/>
    </source>
</evidence>
<evidence type="ECO:0000256" key="10">
    <source>
        <dbReference type="SAM" id="MobiDB-lite"/>
    </source>
</evidence>
<evidence type="ECO:0000259" key="12">
    <source>
        <dbReference type="Pfam" id="PF00425"/>
    </source>
</evidence>
<dbReference type="STRING" id="90262.A0A1X2J0S1"/>
<dbReference type="GO" id="GO:0008153">
    <property type="term" value="P:4-aminobenzoate biosynthetic process"/>
    <property type="evidence" value="ECO:0007669"/>
    <property type="project" value="TreeGrafter"/>
</dbReference>
<evidence type="ECO:0000256" key="7">
    <source>
        <dbReference type="ARBA" id="ARBA00022962"/>
    </source>
</evidence>
<feature type="region of interest" description="Disordered" evidence="10">
    <location>
        <begin position="306"/>
        <end position="325"/>
    </location>
</feature>
<feature type="domain" description="Anthranilate synthase component I N-terminal" evidence="13">
    <location>
        <begin position="365"/>
        <end position="474"/>
    </location>
</feature>
<dbReference type="EC" id="2.6.1.85" evidence="4"/>
<evidence type="ECO:0000256" key="2">
    <source>
        <dbReference type="ARBA" id="ARBA00005009"/>
    </source>
</evidence>
<dbReference type="PANTHER" id="PTHR11236:SF18">
    <property type="entry name" value="AMINODEOXYCHORISMATE SYNTHASE"/>
    <property type="match status" value="1"/>
</dbReference>
<dbReference type="InterPro" id="IPR006221">
    <property type="entry name" value="TrpG/PapA_dom"/>
</dbReference>
<dbReference type="SUPFAM" id="SSF56322">
    <property type="entry name" value="ADC synthase"/>
    <property type="match status" value="1"/>
</dbReference>
<evidence type="ECO:0000256" key="8">
    <source>
        <dbReference type="ARBA" id="ARBA00031329"/>
    </source>
</evidence>
<dbReference type="InterPro" id="IPR015890">
    <property type="entry name" value="Chorismate_C"/>
</dbReference>
<dbReference type="Pfam" id="PF00425">
    <property type="entry name" value="Chorismate_bind"/>
    <property type="match status" value="1"/>
</dbReference>
<evidence type="ECO:0000256" key="4">
    <source>
        <dbReference type="ARBA" id="ARBA00013139"/>
    </source>
</evidence>
<dbReference type="InterPro" id="IPR017926">
    <property type="entry name" value="GATASE"/>
</dbReference>
<protein>
    <recommendedName>
        <fullName evidence="4">aminodeoxychorismate synthase</fullName>
        <ecNumber evidence="4">2.6.1.85</ecNumber>
    </recommendedName>
    <alternativeName>
        <fullName evidence="8">Para-aminobenzoate synthase</fullName>
    </alternativeName>
    <alternativeName>
        <fullName evidence="9">p-aminobenzoic acid synthase</fullName>
    </alternativeName>
</protein>
<dbReference type="Gene3D" id="3.60.120.10">
    <property type="entry name" value="Anthranilate synthase"/>
    <property type="match status" value="1"/>
</dbReference>
<dbReference type="GO" id="GO:0005737">
    <property type="term" value="C:cytoplasm"/>
    <property type="evidence" value="ECO:0007669"/>
    <property type="project" value="TreeGrafter"/>
</dbReference>
<feature type="domain" description="Glutamine amidotransferase" evidence="11">
    <location>
        <begin position="232"/>
        <end position="268"/>
    </location>
</feature>
<dbReference type="PRINTS" id="PR00095">
    <property type="entry name" value="ANTSNTHASEI"/>
</dbReference>
<proteinExistence type="inferred from homology"/>
<evidence type="ECO:0000313" key="15">
    <source>
        <dbReference type="Proteomes" id="UP000193560"/>
    </source>
</evidence>
<keyword evidence="7" id="KW-0315">Glutamine amidotransferase</keyword>
<dbReference type="GO" id="GO:0000162">
    <property type="term" value="P:L-tryptophan biosynthetic process"/>
    <property type="evidence" value="ECO:0007669"/>
    <property type="project" value="TreeGrafter"/>
</dbReference>
<feature type="domain" description="Chorismate-utilising enzyme C-terminal" evidence="12">
    <location>
        <begin position="630"/>
        <end position="932"/>
    </location>
</feature>
<reference evidence="14 15" key="1">
    <citation type="submission" date="2016-07" db="EMBL/GenBank/DDBJ databases">
        <title>Pervasive Adenine N6-methylation of Active Genes in Fungi.</title>
        <authorList>
            <consortium name="DOE Joint Genome Institute"/>
            <person name="Mondo S.J."/>
            <person name="Dannebaum R.O."/>
            <person name="Kuo R.C."/>
            <person name="Labutti K."/>
            <person name="Haridas S."/>
            <person name="Kuo A."/>
            <person name="Salamov A."/>
            <person name="Ahrendt S.R."/>
            <person name="Lipzen A."/>
            <person name="Sullivan W."/>
            <person name="Andreopoulos W.B."/>
            <person name="Clum A."/>
            <person name="Lindquist E."/>
            <person name="Daum C."/>
            <person name="Ramamoorthy G.K."/>
            <person name="Gryganskyi A."/>
            <person name="Culley D."/>
            <person name="Magnuson J.K."/>
            <person name="James T.Y."/>
            <person name="O'Malley M.A."/>
            <person name="Stajich J.E."/>
            <person name="Spatafora J.W."/>
            <person name="Visel A."/>
            <person name="Grigoriev I.V."/>
        </authorList>
    </citation>
    <scope>NUCLEOTIDE SEQUENCE [LARGE SCALE GENOMIC DNA]</scope>
    <source>
        <strain evidence="14 15">NRRL 1336</strain>
    </source>
</reference>
<evidence type="ECO:0000259" key="11">
    <source>
        <dbReference type="Pfam" id="PF00117"/>
    </source>
</evidence>
<dbReference type="OrthoDB" id="64220at2759"/>
<dbReference type="GO" id="GO:0046820">
    <property type="term" value="F:4-amino-4-deoxychorismate synthase activity"/>
    <property type="evidence" value="ECO:0007669"/>
    <property type="project" value="UniProtKB-EC"/>
</dbReference>
<comment type="caution">
    <text evidence="14">The sequence shown here is derived from an EMBL/GenBank/DDBJ whole genome shotgun (WGS) entry which is preliminary data.</text>
</comment>
<comment type="similarity">
    <text evidence="3">In the C-terminal section; belongs to the anthranilate synthase component I family.</text>
</comment>
<feature type="domain" description="Glutamine amidotransferase" evidence="11">
    <location>
        <begin position="13"/>
        <end position="186"/>
    </location>
</feature>
<sequence>MSCNESIKCIKTLIIDNYDSYTFNLLQLIHCQVAVIRNDQFTWTDFSTNILPHFDCIIISPGPGRPERESDFGICGALLKAQLDPQQLQHHRPIFGICLGHQGIGYLLGGNVTYAPRIMHGRMSEIHCTKQFSSDGNLCYGSIFNGCAFPFWAVRYHSLVVDPSTLPSCLELTAYCEEDDADVEALKNSTFLSDQNYDFKTMDHRNHFLQHPSTSIPTSGTASDAFIGKPITVMGFQHKTLPLWGVQFHPESVSTEHGQIMMDNFILETSQWMKKVHRPINTSPLDPSIQACSVSISRPVCHSDFTHTTENPTLDTPASSPSPPAATTSFSLHVKRCFPGWVESEYLVEDLLNGNTVQGLDVKSISWLDSSRKSSPYSQMSILSVEPAMTLRYSTLHRQVNLHYRSGKEAVIYLQDNDTLFDYISRWMKRTGHVPIHYSANRKTMDDDDDIFQPDLAFVGGLTGYFGYEMKRESMDGYVTPAQQICQCTQHSQQAAEAVPTTTDEGNGLHCCECMEEPDAAFHFVDRFWMFDHQQQQIYACGLLKEELDINGTDDFGPGFNTLDDLTQWMEVAEKTILHTIENIRRRQRADEFISLTPNSSTCTTPIPKSSLLEQDAPVGSDLFTANVQHDAYLDSIQKCVQQIKEGESYEICLTTRFRLELPSDDDAYGNVSDGDGDLGIYKLWKLYTHHLRKNNPAPFSALLHFAGGRDLPSFGLLSSSPERFLKVDRGVAEMKPIKGTMARALQCQCPPHECDFGLSCEQLKAQEEVKRKQCLWEDVKERAENLMIVDLIRNDLAQVCDPSSVQVPKLMHVETYEKVHHLVSTVRGTLRPHINCVDALRKCFPPGSMTGAPKLRSVQLLDQLEHQKRRGVYSGCLGYLSLAGNADFNVVIRTAVATMKSSGKVELSVGGGGAITFLSDPEQEWKETLLKTKSVAPSVAEYLEQQY</sequence>
<evidence type="ECO:0000259" key="13">
    <source>
        <dbReference type="Pfam" id="PF04715"/>
    </source>
</evidence>
<comment type="catalytic activity">
    <reaction evidence="1">
        <text>chorismate + L-glutamine = 4-amino-4-deoxychorismate + L-glutamate</text>
        <dbReference type="Rhea" id="RHEA:11672"/>
        <dbReference type="ChEBI" id="CHEBI:29748"/>
        <dbReference type="ChEBI" id="CHEBI:29985"/>
        <dbReference type="ChEBI" id="CHEBI:58359"/>
        <dbReference type="ChEBI" id="CHEBI:58406"/>
        <dbReference type="EC" id="2.6.1.85"/>
    </reaction>
</comment>
<dbReference type="Pfam" id="PF00117">
    <property type="entry name" value="GATase"/>
    <property type="match status" value="2"/>
</dbReference>
<evidence type="ECO:0000256" key="3">
    <source>
        <dbReference type="ARBA" id="ARBA00005970"/>
    </source>
</evidence>
<dbReference type="EMBL" id="MCGE01000002">
    <property type="protein sequence ID" value="ORZ24581.1"/>
    <property type="molecule type" value="Genomic_DNA"/>
</dbReference>
<evidence type="ECO:0000256" key="9">
    <source>
        <dbReference type="ARBA" id="ARBA00031904"/>
    </source>
</evidence>
<dbReference type="UniPathway" id="UPA00077">
    <property type="reaction ID" value="UER00149"/>
</dbReference>
<dbReference type="GO" id="GO:0046654">
    <property type="term" value="P:tetrahydrofolate biosynthetic process"/>
    <property type="evidence" value="ECO:0007669"/>
    <property type="project" value="UniProtKB-UniPathway"/>
</dbReference>
<evidence type="ECO:0000256" key="1">
    <source>
        <dbReference type="ARBA" id="ARBA00001000"/>
    </source>
</evidence>
<organism evidence="14 15">
    <name type="scientific">Absidia repens</name>
    <dbReference type="NCBI Taxonomy" id="90262"/>
    <lineage>
        <taxon>Eukaryota</taxon>
        <taxon>Fungi</taxon>
        <taxon>Fungi incertae sedis</taxon>
        <taxon>Mucoromycota</taxon>
        <taxon>Mucoromycotina</taxon>
        <taxon>Mucoromycetes</taxon>
        <taxon>Mucorales</taxon>
        <taxon>Cunninghamellaceae</taxon>
        <taxon>Absidia</taxon>
    </lineage>
</organism>
<dbReference type="InterPro" id="IPR019999">
    <property type="entry name" value="Anth_synth_I-like"/>
</dbReference>
<evidence type="ECO:0000313" key="14">
    <source>
        <dbReference type="EMBL" id="ORZ24581.1"/>
    </source>
</evidence>
<keyword evidence="5" id="KW-0808">Transferase</keyword>
<name>A0A1X2J0S1_9FUNG</name>
<gene>
    <name evidence="14" type="ORF">BCR42DRAFT_366025</name>
</gene>